<reference evidence="1 2" key="1">
    <citation type="journal article" date="2018" name="Mol. Biol. Evol.">
        <title>Broad Genomic Sampling Reveals a Smut Pathogenic Ancestry of the Fungal Clade Ustilaginomycotina.</title>
        <authorList>
            <person name="Kijpornyongpan T."/>
            <person name="Mondo S.J."/>
            <person name="Barry K."/>
            <person name="Sandor L."/>
            <person name="Lee J."/>
            <person name="Lipzen A."/>
            <person name="Pangilinan J."/>
            <person name="LaButti K."/>
            <person name="Hainaut M."/>
            <person name="Henrissat B."/>
            <person name="Grigoriev I.V."/>
            <person name="Spatafora J.W."/>
            <person name="Aime M.C."/>
        </authorList>
    </citation>
    <scope>NUCLEOTIDE SEQUENCE [LARGE SCALE GENOMIC DNA]</scope>
    <source>
        <strain evidence="1 2">SA 807</strain>
    </source>
</reference>
<gene>
    <name evidence="1" type="ORF">IE53DRAFT_390059</name>
</gene>
<proteinExistence type="predicted"/>
<organism evidence="1 2">
    <name type="scientific">Violaceomyces palustris</name>
    <dbReference type="NCBI Taxonomy" id="1673888"/>
    <lineage>
        <taxon>Eukaryota</taxon>
        <taxon>Fungi</taxon>
        <taxon>Dikarya</taxon>
        <taxon>Basidiomycota</taxon>
        <taxon>Ustilaginomycotina</taxon>
        <taxon>Ustilaginomycetes</taxon>
        <taxon>Violaceomycetales</taxon>
        <taxon>Violaceomycetaceae</taxon>
        <taxon>Violaceomyces</taxon>
    </lineage>
</organism>
<name>A0ACD0NPV8_9BASI</name>
<dbReference type="EMBL" id="KZ820337">
    <property type="protein sequence ID" value="PWN47790.1"/>
    <property type="molecule type" value="Genomic_DNA"/>
</dbReference>
<sequence>MDQHRPNQGSGERLPSSQANPITIPSSSSSFSPSSSSQQSPPTTAFLRSATASSSQSHQQHQQQQQQQQQTITLAIKCPSVDREPALITLSQHSSIYQVKETIQRTWPGGPEPEGMRCIKAGRLLSDEQTLLEILSDKEKSGAQPVSLHLVIRPDAWSQPSAAPLSSAASTSFQRSNSTSIQSNSNHHPPFRSFNSYTNTPYPNTPSLTPTFRDHLAGSPYFGLPPLGSGTPVTATPSVNLYGNSSWGNQINSVLDSLLKKDPAASARDPAMTSPMAPPFSSQQASDPWLRHLPTPEAISAYHNLHRFIETLQPQEYMLLWHTLKSAQEEYFDRYERLYNQSLAELNPKSSAKIPAEANLPASDDTSHAIKQLASQAVEAVEREIVKWGALPHFEMEGGHRQGEAETAECDEQDLTHHYQQVNYEGLPYILKLSSTPADRARSEVISSLLFRIHTLDDMLKKVRLLTLPMHTASSFWTPTRSRSGQQPGFRHAMEGYNFGIGAPGAAGGDAQMGMFNIGFGMRMNGGMNGDVRAQRQRVFRISLSLARLREIGQIAMPLFFLTLKMSFLVYVFTRNASLLKVCIISAMAAAYIAYEAWGMVARRMRRDLGRENVGVNDDNAVANNGQGRGAPRPAGADVPNADSTASPLVDESHNSDLTPRPVRAPLRYRETSMMKAAYWVERISFIGLDSEDRELGLVPYSSNSLNDGTAALDQDRPRRVLEEAPLTNVGRIIIKPAFRCIIVPALLFVATLIPEIEQKRRMAIEDRADVLRRAAREEEERLERLRQRSEQAARENKAGDTTSAERGDSESLEDHRGGPHDARLGDVEDEWTISHRAVARSKVVENPYTRRLLAADLRRRNNRRGGGDNAERVPVDERADEREALDMDFF</sequence>
<evidence type="ECO:0000313" key="1">
    <source>
        <dbReference type="EMBL" id="PWN47790.1"/>
    </source>
</evidence>
<accession>A0ACD0NPV8</accession>
<protein>
    <submittedName>
        <fullName evidence="1">Uncharacterized protein</fullName>
    </submittedName>
</protein>
<dbReference type="Proteomes" id="UP000245626">
    <property type="component" value="Unassembled WGS sequence"/>
</dbReference>
<evidence type="ECO:0000313" key="2">
    <source>
        <dbReference type="Proteomes" id="UP000245626"/>
    </source>
</evidence>
<keyword evidence="2" id="KW-1185">Reference proteome</keyword>